<dbReference type="PROSITE" id="PS00086">
    <property type="entry name" value="CYTOCHROME_P450"/>
    <property type="match status" value="1"/>
</dbReference>
<evidence type="ECO:0000256" key="2">
    <source>
        <dbReference type="ARBA" id="ARBA00010617"/>
    </source>
</evidence>
<keyword evidence="10" id="KW-1185">Reference proteome</keyword>
<evidence type="ECO:0000256" key="8">
    <source>
        <dbReference type="RuleBase" id="RU000461"/>
    </source>
</evidence>
<comment type="caution">
    <text evidence="9">The sequence shown here is derived from an EMBL/GenBank/DDBJ whole genome shotgun (WGS) entry which is preliminary data.</text>
</comment>
<gene>
    <name evidence="9" type="ORF">POL72_03400</name>
</gene>
<dbReference type="PANTHER" id="PTHR24286:SF24">
    <property type="entry name" value="LANOSTEROL 14-ALPHA DEMETHYLASE"/>
    <property type="match status" value="1"/>
</dbReference>
<dbReference type="Pfam" id="PF00067">
    <property type="entry name" value="p450"/>
    <property type="match status" value="1"/>
</dbReference>
<dbReference type="InterPro" id="IPR001128">
    <property type="entry name" value="Cyt_P450"/>
</dbReference>
<dbReference type="SUPFAM" id="SSF48264">
    <property type="entry name" value="Cytochrome P450"/>
    <property type="match status" value="1"/>
</dbReference>
<keyword evidence="3 8" id="KW-0349">Heme</keyword>
<dbReference type="EMBL" id="JAQNDK010000001">
    <property type="protein sequence ID" value="MDC0676772.1"/>
    <property type="molecule type" value="Genomic_DNA"/>
</dbReference>
<evidence type="ECO:0000256" key="4">
    <source>
        <dbReference type="ARBA" id="ARBA00022723"/>
    </source>
</evidence>
<reference evidence="9 10" key="1">
    <citation type="submission" date="2023-01" db="EMBL/GenBank/DDBJ databases">
        <title>Minimal conservation of predation-associated metabolite biosynthetic gene clusters underscores biosynthetic potential of Myxococcota including descriptions for ten novel species: Archangium lansinium sp. nov., Myxococcus landrumus sp. nov., Nannocystis bai.</title>
        <authorList>
            <person name="Ahearne A."/>
            <person name="Stevens C."/>
            <person name="Dowd S."/>
        </authorList>
    </citation>
    <scope>NUCLEOTIDE SEQUENCE [LARGE SCALE GENOMIC DNA]</scope>
    <source>
        <strain evidence="9 10">WIWO2</strain>
    </source>
</reference>
<evidence type="ECO:0000256" key="1">
    <source>
        <dbReference type="ARBA" id="ARBA00001971"/>
    </source>
</evidence>
<evidence type="ECO:0000256" key="7">
    <source>
        <dbReference type="ARBA" id="ARBA00023033"/>
    </source>
</evidence>
<accession>A0ABT5BRI4</accession>
<dbReference type="InterPro" id="IPR002397">
    <property type="entry name" value="Cyt_P450_B"/>
</dbReference>
<sequence length="442" mass="48773">MLSPGRTDQDSIPTAAGELPVLGHLPVLYRDAVGLLRRSRSALGPLFWVNLGFAQRRLFYVGADALDLLRAPEVVMDHPEHLKGIVGRSMAGQDGPMHRRMRSAINPSFSPQGFAKEASATMASAFAAKIDGWLQQESFAVHPAMRDLTLEIIFRICGVPIEDVPAWSRAYRELFLGVYPIPGRLPGMPAYRSDRARAWIDDRLRRLLALARRGGAAGSLVEMLSKARDDEGEPLSDQDIVDNLRAILLAGHETSASILAWIVIVLSRRSEVWSALCDEHTAAPDASVPMSAREADRFPVTNAIFREVLRMYTPVWFIFRTVTETITLNGRRIPRNTPLALSPAQFGYDSSLFPDPDRFDLSRWSDRSSPPGPLELAAFGGGPHFCLGYNVACIEALQLQFLLVRALRRAGLVPHLEGASPKHVYFPTGHPAAATRVVFRPS</sequence>
<protein>
    <submittedName>
        <fullName evidence="9">Cytochrome P450</fullName>
    </submittedName>
</protein>
<proteinExistence type="inferred from homology"/>
<dbReference type="Proteomes" id="UP001217485">
    <property type="component" value="Unassembled WGS sequence"/>
</dbReference>
<dbReference type="InterPro" id="IPR036396">
    <property type="entry name" value="Cyt_P450_sf"/>
</dbReference>
<keyword evidence="7 8" id="KW-0503">Monooxygenase</keyword>
<dbReference type="RefSeq" id="WP_272093546.1">
    <property type="nucleotide sequence ID" value="NZ_JAQNDK010000001.1"/>
</dbReference>
<keyword evidence="4 8" id="KW-0479">Metal-binding</keyword>
<dbReference type="PRINTS" id="PR00359">
    <property type="entry name" value="BP450"/>
</dbReference>
<organism evidence="9 10">
    <name type="scientific">Sorangium atrum</name>
    <dbReference type="NCBI Taxonomy" id="2995308"/>
    <lineage>
        <taxon>Bacteria</taxon>
        <taxon>Pseudomonadati</taxon>
        <taxon>Myxococcota</taxon>
        <taxon>Polyangia</taxon>
        <taxon>Polyangiales</taxon>
        <taxon>Polyangiaceae</taxon>
        <taxon>Sorangium</taxon>
    </lineage>
</organism>
<comment type="cofactor">
    <cofactor evidence="1">
        <name>heme</name>
        <dbReference type="ChEBI" id="CHEBI:30413"/>
    </cofactor>
</comment>
<evidence type="ECO:0000256" key="6">
    <source>
        <dbReference type="ARBA" id="ARBA00023004"/>
    </source>
</evidence>
<evidence type="ECO:0000313" key="10">
    <source>
        <dbReference type="Proteomes" id="UP001217485"/>
    </source>
</evidence>
<comment type="similarity">
    <text evidence="2 8">Belongs to the cytochrome P450 family.</text>
</comment>
<keyword evidence="6 8" id="KW-0408">Iron</keyword>
<keyword evidence="5 8" id="KW-0560">Oxidoreductase</keyword>
<evidence type="ECO:0000313" key="9">
    <source>
        <dbReference type="EMBL" id="MDC0676772.1"/>
    </source>
</evidence>
<dbReference type="Gene3D" id="1.10.630.10">
    <property type="entry name" value="Cytochrome P450"/>
    <property type="match status" value="1"/>
</dbReference>
<evidence type="ECO:0000256" key="3">
    <source>
        <dbReference type="ARBA" id="ARBA00022617"/>
    </source>
</evidence>
<evidence type="ECO:0000256" key="5">
    <source>
        <dbReference type="ARBA" id="ARBA00023002"/>
    </source>
</evidence>
<dbReference type="PANTHER" id="PTHR24286">
    <property type="entry name" value="CYTOCHROME P450 26"/>
    <property type="match status" value="1"/>
</dbReference>
<name>A0ABT5BRI4_9BACT</name>
<dbReference type="CDD" id="cd20614">
    <property type="entry name" value="CYPBJ-4-like"/>
    <property type="match status" value="1"/>
</dbReference>
<dbReference type="PRINTS" id="PR00385">
    <property type="entry name" value="P450"/>
</dbReference>
<dbReference type="InterPro" id="IPR017972">
    <property type="entry name" value="Cyt_P450_CS"/>
</dbReference>